<dbReference type="InterPro" id="IPR013103">
    <property type="entry name" value="RVT_2"/>
</dbReference>
<dbReference type="EMBL" id="JACYCF010000023">
    <property type="protein sequence ID" value="KAF8750009.1"/>
    <property type="molecule type" value="Genomic_DNA"/>
</dbReference>
<dbReference type="AlphaFoldDB" id="A0A8H7M0U4"/>
<protein>
    <submittedName>
        <fullName evidence="4">Lipid metabolic process</fullName>
    </submittedName>
</protein>
<accession>A0A8H7M0U4</accession>
<name>A0A8H7M0U4_9AGAM</name>
<organism evidence="4 5">
    <name type="scientific">Rhizoctonia solani</name>
    <dbReference type="NCBI Taxonomy" id="456999"/>
    <lineage>
        <taxon>Eukaryota</taxon>
        <taxon>Fungi</taxon>
        <taxon>Dikarya</taxon>
        <taxon>Basidiomycota</taxon>
        <taxon>Agaricomycotina</taxon>
        <taxon>Agaricomycetes</taxon>
        <taxon>Cantharellales</taxon>
        <taxon>Ceratobasidiaceae</taxon>
        <taxon>Rhizoctonia</taxon>
    </lineage>
</organism>
<dbReference type="Pfam" id="PF07727">
    <property type="entry name" value="RVT_2"/>
    <property type="match status" value="1"/>
</dbReference>
<keyword evidence="2" id="KW-0472">Membrane</keyword>
<keyword evidence="2" id="KW-1133">Transmembrane helix</keyword>
<evidence type="ECO:0000313" key="4">
    <source>
        <dbReference type="EMBL" id="KAF8750009.1"/>
    </source>
</evidence>
<feature type="compositionally biased region" description="Polar residues" evidence="1">
    <location>
        <begin position="1"/>
        <end position="10"/>
    </location>
</feature>
<dbReference type="CDD" id="cd09272">
    <property type="entry name" value="RNase_HI_RT_Ty1"/>
    <property type="match status" value="1"/>
</dbReference>
<feature type="region of interest" description="Disordered" evidence="1">
    <location>
        <begin position="1"/>
        <end position="40"/>
    </location>
</feature>
<feature type="domain" description="Reverse transcriptase Ty1/copia-type" evidence="3">
    <location>
        <begin position="86"/>
        <end position="229"/>
    </location>
</feature>
<evidence type="ECO:0000259" key="3">
    <source>
        <dbReference type="Pfam" id="PF07727"/>
    </source>
</evidence>
<reference evidence="4" key="1">
    <citation type="submission" date="2020-09" db="EMBL/GenBank/DDBJ databases">
        <title>Comparative genome analyses of four rice-infecting Rhizoctonia solani isolates reveal extensive enrichment of homogalacturonan modification genes.</title>
        <authorList>
            <person name="Lee D.-Y."/>
            <person name="Jeon J."/>
            <person name="Kim K.-T."/>
            <person name="Cheong K."/>
            <person name="Song H."/>
            <person name="Choi G."/>
            <person name="Ko J."/>
            <person name="Opiyo S.O."/>
            <person name="Zuo S."/>
            <person name="Madhav S."/>
            <person name="Lee Y.-H."/>
            <person name="Wang G.-L."/>
        </authorList>
    </citation>
    <scope>NUCLEOTIDE SEQUENCE</scope>
    <source>
        <strain evidence="4">AG1-IA B2</strain>
    </source>
</reference>
<evidence type="ECO:0000256" key="1">
    <source>
        <dbReference type="SAM" id="MobiDB-lite"/>
    </source>
</evidence>
<dbReference type="Proteomes" id="UP000614334">
    <property type="component" value="Unassembled WGS sequence"/>
</dbReference>
<sequence length="521" mass="58683">MHPDQPTNHQVGDLPEDDKPDPKNQSIKPIGRKRHREVPKRTAAAVAIMPQPWVPSTYKQMLDSPDAKKWRKGTVDKFQSWKSLGVYKITRVPQTQRCLGTKPVYVAKTGADGAIEQFKVRYVVLGNLQREGIDYGKTSSPTACPETLKIMVTVGTERNWEIHQMDVKTAYLHAKVDRKIYLQIPDGFPKSELPSGIPCKELALRLNKAVYGLKQAGYLWICHAMQVFVETFHSVKIQSLLILHECLPQMLRLGPNLQGYYAIVATKVRTQFAAGTGLGELQANLLANGKRASASRSQFQPNKTPLSDKDIEFMRNKPYSRVLGLLNWLANGTRLDIACLLVPWQHAKQPGPLHWMALMQVIRMDSQSAMKIALRNGFSGRTKHINIDYHYSRNLVRNKEITLTWVPGQENIADICTKPLPHPRFHGLLFVTLLRRVLRQVHLALNVLFLLFCVPLLYIFGLQVGVLDFVHFCPSVGFAIIAAAECSLAGNRVGFAIIAAAEFSVPLQRFLQFSAKSFYND</sequence>
<evidence type="ECO:0000256" key="2">
    <source>
        <dbReference type="SAM" id="Phobius"/>
    </source>
</evidence>
<gene>
    <name evidence="4" type="ORF">RHS01_09599</name>
</gene>
<evidence type="ECO:0000313" key="5">
    <source>
        <dbReference type="Proteomes" id="UP000614334"/>
    </source>
</evidence>
<keyword evidence="2" id="KW-0812">Transmembrane</keyword>
<comment type="caution">
    <text evidence="4">The sequence shown here is derived from an EMBL/GenBank/DDBJ whole genome shotgun (WGS) entry which is preliminary data.</text>
</comment>
<proteinExistence type="predicted"/>
<feature type="transmembrane region" description="Helical" evidence="2">
    <location>
        <begin position="443"/>
        <end position="463"/>
    </location>
</feature>